<gene>
    <name evidence="5" type="ORF">JL811_01920</name>
</gene>
<dbReference type="PROSITE" id="PS50949">
    <property type="entry name" value="HTH_GNTR"/>
    <property type="match status" value="1"/>
</dbReference>
<sequence length="247" mass="26933">MQPALRMTDPIAPQLVAQLRRAIAELRLPPGSALSEKEIAAQYGISRQPVREAFIKLSEAGLVEIRPSRGTYVMKISVREVVNARFVREAIESDIARHAAALATPANLRCLGELIAGQRAASDAGDYAEFNSFDEAFHRELADIVQNEFAHRIVETARFQTDRVRLLSLPDASPLNVLIHQHEDILTCLAAHDGEGAARAMRRHLREILIALPSIAAAHPDFFDDAVLPDHSRALVPGAAAVPAALP</sequence>
<dbReference type="RefSeq" id="WP_202686620.1">
    <property type="nucleotide sequence ID" value="NZ_JAESVN010000001.1"/>
</dbReference>
<dbReference type="AlphaFoldDB" id="A0A8K0V9R0"/>
<protein>
    <submittedName>
        <fullName evidence="5">GntR family transcriptional regulator</fullName>
    </submittedName>
</protein>
<dbReference type="SMART" id="SM00895">
    <property type="entry name" value="FCD"/>
    <property type="match status" value="1"/>
</dbReference>
<evidence type="ECO:0000259" key="4">
    <source>
        <dbReference type="PROSITE" id="PS50949"/>
    </source>
</evidence>
<dbReference type="GO" id="GO:0003677">
    <property type="term" value="F:DNA binding"/>
    <property type="evidence" value="ECO:0007669"/>
    <property type="project" value="UniProtKB-KW"/>
</dbReference>
<name>A0A8K0V9R0_9RHOB</name>
<dbReference type="GO" id="GO:0003700">
    <property type="term" value="F:DNA-binding transcription factor activity"/>
    <property type="evidence" value="ECO:0007669"/>
    <property type="project" value="InterPro"/>
</dbReference>
<keyword evidence="3" id="KW-0804">Transcription</keyword>
<dbReference type="Gene3D" id="1.10.10.10">
    <property type="entry name" value="Winged helix-like DNA-binding domain superfamily/Winged helix DNA-binding domain"/>
    <property type="match status" value="1"/>
</dbReference>
<reference evidence="5" key="1">
    <citation type="submission" date="2021-01" db="EMBL/GenBank/DDBJ databases">
        <title>Tabrizicola alba sp. nov. a motile alkaliphilic bacterium isolated from a soda lake.</title>
        <authorList>
            <person name="Szuroczki S."/>
            <person name="Abbaszade G."/>
            <person name="Schumann P."/>
            <person name="Toth E."/>
        </authorList>
    </citation>
    <scope>NUCLEOTIDE SEQUENCE</scope>
    <source>
        <strain evidence="5">DMG-N-6</strain>
    </source>
</reference>
<comment type="caution">
    <text evidence="5">The sequence shown here is derived from an EMBL/GenBank/DDBJ whole genome shotgun (WGS) entry which is preliminary data.</text>
</comment>
<feature type="domain" description="HTH gntR-type" evidence="4">
    <location>
        <begin position="9"/>
        <end position="76"/>
    </location>
</feature>
<dbReference type="Pfam" id="PF00392">
    <property type="entry name" value="GntR"/>
    <property type="match status" value="1"/>
</dbReference>
<dbReference type="InterPro" id="IPR036388">
    <property type="entry name" value="WH-like_DNA-bd_sf"/>
</dbReference>
<dbReference type="Proteomes" id="UP000648908">
    <property type="component" value="Unassembled WGS sequence"/>
</dbReference>
<proteinExistence type="predicted"/>
<dbReference type="CDD" id="cd07377">
    <property type="entry name" value="WHTH_GntR"/>
    <property type="match status" value="1"/>
</dbReference>
<evidence type="ECO:0000256" key="2">
    <source>
        <dbReference type="ARBA" id="ARBA00023125"/>
    </source>
</evidence>
<dbReference type="PANTHER" id="PTHR43537">
    <property type="entry name" value="TRANSCRIPTIONAL REGULATOR, GNTR FAMILY"/>
    <property type="match status" value="1"/>
</dbReference>
<dbReference type="SMART" id="SM00345">
    <property type="entry name" value="HTH_GNTR"/>
    <property type="match status" value="1"/>
</dbReference>
<keyword evidence="6" id="KW-1185">Reference proteome</keyword>
<dbReference type="PRINTS" id="PR00035">
    <property type="entry name" value="HTHGNTR"/>
</dbReference>
<dbReference type="InterPro" id="IPR008920">
    <property type="entry name" value="TF_FadR/GntR_C"/>
</dbReference>
<evidence type="ECO:0000256" key="1">
    <source>
        <dbReference type="ARBA" id="ARBA00023015"/>
    </source>
</evidence>
<dbReference type="Gene3D" id="1.20.120.530">
    <property type="entry name" value="GntR ligand-binding domain-like"/>
    <property type="match status" value="1"/>
</dbReference>
<keyword evidence="1" id="KW-0805">Transcription regulation</keyword>
<dbReference type="Pfam" id="PF07729">
    <property type="entry name" value="FCD"/>
    <property type="match status" value="1"/>
</dbReference>
<dbReference type="PANTHER" id="PTHR43537:SF6">
    <property type="entry name" value="HTH-TYPE TRANSCRIPTIONAL REPRESSOR RSPR"/>
    <property type="match status" value="1"/>
</dbReference>
<dbReference type="InterPro" id="IPR036390">
    <property type="entry name" value="WH_DNA-bd_sf"/>
</dbReference>
<keyword evidence="2" id="KW-0238">DNA-binding</keyword>
<organism evidence="5 6">
    <name type="scientific">Szabonella alba</name>
    <dbReference type="NCBI Taxonomy" id="2804194"/>
    <lineage>
        <taxon>Bacteria</taxon>
        <taxon>Pseudomonadati</taxon>
        <taxon>Pseudomonadota</taxon>
        <taxon>Alphaproteobacteria</taxon>
        <taxon>Rhodobacterales</taxon>
        <taxon>Paracoccaceae</taxon>
        <taxon>Szabonella</taxon>
    </lineage>
</organism>
<accession>A0A8K0V9R0</accession>
<evidence type="ECO:0000256" key="3">
    <source>
        <dbReference type="ARBA" id="ARBA00023163"/>
    </source>
</evidence>
<evidence type="ECO:0000313" key="5">
    <source>
        <dbReference type="EMBL" id="MBL4915965.1"/>
    </source>
</evidence>
<dbReference type="InterPro" id="IPR000524">
    <property type="entry name" value="Tscrpt_reg_HTH_GntR"/>
</dbReference>
<dbReference type="SUPFAM" id="SSF48008">
    <property type="entry name" value="GntR ligand-binding domain-like"/>
    <property type="match status" value="1"/>
</dbReference>
<dbReference type="EMBL" id="JAESVN010000001">
    <property type="protein sequence ID" value="MBL4915965.1"/>
    <property type="molecule type" value="Genomic_DNA"/>
</dbReference>
<dbReference type="SUPFAM" id="SSF46785">
    <property type="entry name" value="Winged helix' DNA-binding domain"/>
    <property type="match status" value="1"/>
</dbReference>
<evidence type="ECO:0000313" key="6">
    <source>
        <dbReference type="Proteomes" id="UP000648908"/>
    </source>
</evidence>
<dbReference type="InterPro" id="IPR011711">
    <property type="entry name" value="GntR_C"/>
</dbReference>